<dbReference type="GO" id="GO:0031932">
    <property type="term" value="C:TORC2 complex"/>
    <property type="evidence" value="ECO:0007669"/>
    <property type="project" value="InterPro"/>
</dbReference>
<dbReference type="GO" id="GO:0031929">
    <property type="term" value="P:TOR signaling"/>
    <property type="evidence" value="ECO:0007669"/>
    <property type="project" value="InterPro"/>
</dbReference>
<dbReference type="InterPro" id="IPR036322">
    <property type="entry name" value="WD40_repeat_dom_sf"/>
</dbReference>
<dbReference type="SUPFAM" id="SSF50978">
    <property type="entry name" value="WD40 repeat-like"/>
    <property type="match status" value="1"/>
</dbReference>
<evidence type="ECO:0000256" key="2">
    <source>
        <dbReference type="ARBA" id="ARBA00022574"/>
    </source>
</evidence>
<dbReference type="InterPro" id="IPR019775">
    <property type="entry name" value="WD40_repeat_CS"/>
</dbReference>
<feature type="compositionally biased region" description="Polar residues" evidence="5">
    <location>
        <begin position="292"/>
        <end position="311"/>
    </location>
</feature>
<evidence type="ECO:0000256" key="1">
    <source>
        <dbReference type="ARBA" id="ARBA00009890"/>
    </source>
</evidence>
<feature type="repeat" description="WD" evidence="4">
    <location>
        <begin position="522"/>
        <end position="547"/>
    </location>
</feature>
<feature type="non-terminal residue" evidence="6">
    <location>
        <position position="856"/>
    </location>
</feature>
<dbReference type="PROSITE" id="PS50082">
    <property type="entry name" value="WD_REPEATS_2"/>
    <property type="match status" value="2"/>
</dbReference>
<keyword evidence="2 4" id="KW-0853">WD repeat</keyword>
<reference evidence="6" key="1">
    <citation type="submission" date="2021-06" db="EMBL/GenBank/DDBJ databases">
        <authorList>
            <person name="Kallberg Y."/>
            <person name="Tangrot J."/>
            <person name="Rosling A."/>
        </authorList>
    </citation>
    <scope>NUCLEOTIDE SEQUENCE</scope>
    <source>
        <strain evidence="6">CL551</strain>
    </source>
</reference>
<dbReference type="SMART" id="SM00320">
    <property type="entry name" value="WD40"/>
    <property type="match status" value="5"/>
</dbReference>
<gene>
    <name evidence="6" type="ORF">AMORRO_LOCUS6943</name>
</gene>
<dbReference type="PROSITE" id="PS50294">
    <property type="entry name" value="WD_REPEATS_REGION"/>
    <property type="match status" value="2"/>
</dbReference>
<dbReference type="Pfam" id="PF00400">
    <property type="entry name" value="WD40"/>
    <property type="match status" value="4"/>
</dbReference>
<feature type="region of interest" description="Disordered" evidence="5">
    <location>
        <begin position="284"/>
        <end position="311"/>
    </location>
</feature>
<evidence type="ECO:0000256" key="5">
    <source>
        <dbReference type="SAM" id="MobiDB-lite"/>
    </source>
</evidence>
<evidence type="ECO:0000256" key="3">
    <source>
        <dbReference type="ARBA" id="ARBA00022737"/>
    </source>
</evidence>
<comment type="similarity">
    <text evidence="1">Belongs to the WD repeat LST8 family.</text>
</comment>
<evidence type="ECO:0000313" key="6">
    <source>
        <dbReference type="EMBL" id="CAG8581862.1"/>
    </source>
</evidence>
<dbReference type="EMBL" id="CAJVPV010004946">
    <property type="protein sequence ID" value="CAG8581862.1"/>
    <property type="molecule type" value="Genomic_DNA"/>
</dbReference>
<dbReference type="AlphaFoldDB" id="A0A9N9BZ49"/>
<dbReference type="OrthoDB" id="10248252at2759"/>
<proteinExistence type="inferred from homology"/>
<evidence type="ECO:0000313" key="7">
    <source>
        <dbReference type="Proteomes" id="UP000789342"/>
    </source>
</evidence>
<accession>A0A9N9BZ49</accession>
<dbReference type="Gene3D" id="2.130.10.10">
    <property type="entry name" value="YVTN repeat-like/Quinoprotein amine dehydrogenase"/>
    <property type="match status" value="1"/>
</dbReference>
<sequence>MNNKTYGHIDMDEIRTQYYNTPNITELRAAVIRARLEAFKMLKIYKEYVLNNDNAERVARYNAKWEKSMDKLKSRVDQMKRHGSTFTLSRDLVDCKLSEFFEKEKAKMGVFDSMNPYTKDGVEPSSALQETPIAKESSLNVMDLEDIHQHSQSSVHFDVENSPEQPQKERRQKKTKNILGPVIVSNKNNYKITLPSGNQLPLKNFIHKKTIMRRYWRPLPFKKPSSRTIGHNYYEVLDNMWKESSDGCIELLDTDQEDKAVIVISSEDEDSELESSLPSVSKKLITRKESSRPSMSKNSNPQIESSQVYKPIRSNSRNQDLQKLLVQTQSIADSVLIEINAFDLEANECLAQALLEQELNKKSLFDRRNYKLQRAIEKNKDLRADLPEDIDETALLMKYLVDKDLTLDSDDESPQPNVGQGVSLNQNHIQVDSHKREEMKKKFTQLRSFNFKCGSGDVNETALDYSNPEEPKIAIAYIANSDPNYNSMGNLQFCDVLNGSVYNLYGHLEEDAITKQDLWTTVTDVKFSPDGKLLFSASTDCSIKIWKTWDHQQSFQSPLNTKVCKSKVHRISVSQRPERGSLYQIASCEDSGMVQVHSIRKDNYGEYDTTSIECFDEKWKNDDLRRVSSDVVFGMDNNVISGYVGSRINRKGEIKVWDIKSRKRMCKSSISISSSVSCLDISHDGQWVACGTTACAGEVEGDGKMHMWDLRSKKTIIGTTEEKDANVISIAPNDQYVALGGISNTVHVFDRRNMKKSLHSLEHEDPNDGLPHDGIMSLQWIPDSSILLSGGNDSTVRVWNVDAAVNNSPLLYKFENHDSPVTSIRISPDLNFMLVGVSTGKVYVYTTNETYLKRGN</sequence>
<dbReference type="PANTHER" id="PTHR19842">
    <property type="entry name" value="G BETA-LIKE PROTEIN GBL"/>
    <property type="match status" value="1"/>
</dbReference>
<evidence type="ECO:0000256" key="4">
    <source>
        <dbReference type="PROSITE-ProRule" id="PRU00221"/>
    </source>
</evidence>
<keyword evidence="3" id="KW-0677">Repeat</keyword>
<name>A0A9N9BZ49_9GLOM</name>
<protein>
    <submittedName>
        <fullName evidence="6">14499_t:CDS:1</fullName>
    </submittedName>
</protein>
<comment type="caution">
    <text evidence="6">The sequence shown here is derived from an EMBL/GenBank/DDBJ whole genome shotgun (WGS) entry which is preliminary data.</text>
</comment>
<dbReference type="InterPro" id="IPR037588">
    <property type="entry name" value="MLST8"/>
</dbReference>
<dbReference type="PANTHER" id="PTHR19842:SF0">
    <property type="entry name" value="TARGET OF RAPAMYCIN COMPLEX SUBUNIT LST8"/>
    <property type="match status" value="1"/>
</dbReference>
<feature type="region of interest" description="Disordered" evidence="5">
    <location>
        <begin position="152"/>
        <end position="175"/>
    </location>
</feature>
<dbReference type="InterPro" id="IPR001680">
    <property type="entry name" value="WD40_rpt"/>
</dbReference>
<keyword evidence="7" id="KW-1185">Reference proteome</keyword>
<feature type="repeat" description="WD" evidence="4">
    <location>
        <begin position="775"/>
        <end position="802"/>
    </location>
</feature>
<dbReference type="GO" id="GO:0031931">
    <property type="term" value="C:TORC1 complex"/>
    <property type="evidence" value="ECO:0007669"/>
    <property type="project" value="InterPro"/>
</dbReference>
<dbReference type="GO" id="GO:0032956">
    <property type="term" value="P:regulation of actin cytoskeleton organization"/>
    <property type="evidence" value="ECO:0007669"/>
    <property type="project" value="TreeGrafter"/>
</dbReference>
<dbReference type="Proteomes" id="UP000789342">
    <property type="component" value="Unassembled WGS sequence"/>
</dbReference>
<organism evidence="6 7">
    <name type="scientific">Acaulospora morrowiae</name>
    <dbReference type="NCBI Taxonomy" id="94023"/>
    <lineage>
        <taxon>Eukaryota</taxon>
        <taxon>Fungi</taxon>
        <taxon>Fungi incertae sedis</taxon>
        <taxon>Mucoromycota</taxon>
        <taxon>Glomeromycotina</taxon>
        <taxon>Glomeromycetes</taxon>
        <taxon>Diversisporales</taxon>
        <taxon>Acaulosporaceae</taxon>
        <taxon>Acaulospora</taxon>
    </lineage>
</organism>
<dbReference type="PROSITE" id="PS00678">
    <property type="entry name" value="WD_REPEATS_1"/>
    <property type="match status" value="1"/>
</dbReference>
<dbReference type="InterPro" id="IPR015943">
    <property type="entry name" value="WD40/YVTN_repeat-like_dom_sf"/>
</dbReference>